<protein>
    <recommendedName>
        <fullName evidence="11">Dihydroorotate dehydrogenase (quinone)</fullName>
        <ecNumber evidence="11">1.3.5.2</ecNumber>
    </recommendedName>
    <alternativeName>
        <fullName evidence="11">DHOdehase</fullName>
        <shortName evidence="11">DHOD</shortName>
        <shortName evidence="11">DHODase</shortName>
    </alternativeName>
    <alternativeName>
        <fullName evidence="11">Dihydroorotate oxidase</fullName>
    </alternativeName>
</protein>
<feature type="binding site" evidence="11">
    <location>
        <position position="168"/>
    </location>
    <ligand>
        <name>substrate</name>
    </ligand>
</feature>
<feature type="binding site" evidence="11">
    <location>
        <position position="260"/>
    </location>
    <ligand>
        <name>FMN</name>
        <dbReference type="ChEBI" id="CHEBI:58210"/>
    </ligand>
</feature>
<feature type="binding site" evidence="11">
    <location>
        <position position="83"/>
    </location>
    <ligand>
        <name>FMN</name>
        <dbReference type="ChEBI" id="CHEBI:58210"/>
    </ligand>
</feature>
<dbReference type="PANTHER" id="PTHR48109">
    <property type="entry name" value="DIHYDROOROTATE DEHYDROGENASE (QUINONE), MITOCHONDRIAL-RELATED"/>
    <property type="match status" value="1"/>
</dbReference>
<dbReference type="CDD" id="cd04738">
    <property type="entry name" value="DHOD_2_like"/>
    <property type="match status" value="1"/>
</dbReference>
<feature type="binding site" evidence="11">
    <location>
        <begin position="310"/>
        <end position="311"/>
    </location>
    <ligand>
        <name>FMN</name>
        <dbReference type="ChEBI" id="CHEBI:58210"/>
    </ligand>
</feature>
<keyword evidence="11" id="KW-1003">Cell membrane</keyword>
<gene>
    <name evidence="11" type="primary">pyrD</name>
    <name evidence="13" type="ORF">Q8A70_12375</name>
</gene>
<feature type="binding site" evidence="11">
    <location>
        <position position="289"/>
    </location>
    <ligand>
        <name>FMN</name>
        <dbReference type="ChEBI" id="CHEBI:58210"/>
    </ligand>
</feature>
<dbReference type="Gene3D" id="3.20.20.70">
    <property type="entry name" value="Aldolase class I"/>
    <property type="match status" value="1"/>
</dbReference>
<keyword evidence="14" id="KW-1185">Reference proteome</keyword>
<feature type="binding site" evidence="11">
    <location>
        <position position="137"/>
    </location>
    <ligand>
        <name>FMN</name>
        <dbReference type="ChEBI" id="CHEBI:58210"/>
    </ligand>
</feature>
<comment type="subcellular location">
    <subcellularLocation>
        <location evidence="11">Cell membrane</location>
        <topology evidence="11">Peripheral membrane protein</topology>
    </subcellularLocation>
    <subcellularLocation>
        <location evidence="2">Membrane</location>
    </subcellularLocation>
</comment>
<accession>A0ABU0YN89</accession>
<feature type="binding site" evidence="11">
    <location>
        <begin position="238"/>
        <end position="239"/>
    </location>
    <ligand>
        <name>substrate</name>
    </ligand>
</feature>
<dbReference type="InterPro" id="IPR013785">
    <property type="entry name" value="Aldolase_TIM"/>
</dbReference>
<dbReference type="InterPro" id="IPR005719">
    <property type="entry name" value="Dihydroorotate_DH_2"/>
</dbReference>
<evidence type="ECO:0000259" key="12">
    <source>
        <dbReference type="Pfam" id="PF01180"/>
    </source>
</evidence>
<keyword evidence="8 11" id="KW-0560">Oxidoreductase</keyword>
<reference evidence="14" key="1">
    <citation type="submission" date="2023-08" db="EMBL/GenBank/DDBJ databases">
        <title>Rhodospirillaceae gen. nov., a novel taxon isolated from the Yangtze River Yuezi River estuary sludge.</title>
        <authorList>
            <person name="Ruan L."/>
        </authorList>
    </citation>
    <scope>NUCLEOTIDE SEQUENCE [LARGE SCALE GENOMIC DNA]</scope>
    <source>
        <strain evidence="14">R-7</strain>
    </source>
</reference>
<feature type="active site" description="Nucleophile" evidence="11">
    <location>
        <position position="171"/>
    </location>
</feature>
<feature type="binding site" evidence="11">
    <location>
        <position position="63"/>
    </location>
    <ligand>
        <name>substrate</name>
    </ligand>
</feature>
<keyword evidence="9 11" id="KW-0472">Membrane</keyword>
<dbReference type="NCBIfam" id="NF003645">
    <property type="entry name" value="PRK05286.1-2"/>
    <property type="match status" value="1"/>
</dbReference>
<keyword evidence="6 11" id="KW-0288">FMN</keyword>
<evidence type="ECO:0000256" key="7">
    <source>
        <dbReference type="ARBA" id="ARBA00022975"/>
    </source>
</evidence>
<feature type="binding site" evidence="11">
    <location>
        <begin position="59"/>
        <end position="63"/>
    </location>
    <ligand>
        <name>FMN</name>
        <dbReference type="ChEBI" id="CHEBI:58210"/>
    </ligand>
</feature>
<evidence type="ECO:0000256" key="9">
    <source>
        <dbReference type="ARBA" id="ARBA00023136"/>
    </source>
</evidence>
<evidence type="ECO:0000256" key="6">
    <source>
        <dbReference type="ARBA" id="ARBA00022643"/>
    </source>
</evidence>
<feature type="domain" description="Dihydroorotate dehydrogenase catalytic" evidence="12">
    <location>
        <begin position="42"/>
        <end position="332"/>
    </location>
</feature>
<evidence type="ECO:0000256" key="4">
    <source>
        <dbReference type="ARBA" id="ARBA00005359"/>
    </source>
</evidence>
<evidence type="ECO:0000256" key="8">
    <source>
        <dbReference type="ARBA" id="ARBA00023002"/>
    </source>
</evidence>
<dbReference type="PANTHER" id="PTHR48109:SF4">
    <property type="entry name" value="DIHYDROOROTATE DEHYDROGENASE (QUINONE), MITOCHONDRIAL"/>
    <property type="match status" value="1"/>
</dbReference>
<sequence>MLYHWAFLLLDRIDAERAHRLAIAALKTGLIGGDRRPDPAILAQTVFGLAFPNPVGLAAGFDKDGEVYRQTLGLGFGFVELGSVTPKPQPGNPRPRLFRLTADRAVINRMGFNNQGMVAMAARLQGRDRARGIVGVNLGKNKDQADAAADYTAGTAALGPLADYLVINVSSPNTPGLRALQSRDALAALIAAVLEARARLARRPPLLLKIAPDLTDADRQDIADVALASGLDGLIVSNTTLARPAGLDPRFAQEAGGLSGRPLFQPATEILRDLYRRTGGKLPIIGVGGIASAADAYAKIRAGASLVQVYSALVFEGPGLVQRIKDGLAALLARDGFANIADAVGADHR</sequence>
<dbReference type="SUPFAM" id="SSF51395">
    <property type="entry name" value="FMN-linked oxidoreductases"/>
    <property type="match status" value="1"/>
</dbReference>
<dbReference type="GO" id="GO:0106430">
    <property type="term" value="F:dihydroorotate dehydrogenase (quinone) activity"/>
    <property type="evidence" value="ECO:0007669"/>
    <property type="project" value="UniProtKB-EC"/>
</dbReference>
<organism evidence="13 14">
    <name type="scientific">Dongia sedimenti</name>
    <dbReference type="NCBI Taxonomy" id="3064282"/>
    <lineage>
        <taxon>Bacteria</taxon>
        <taxon>Pseudomonadati</taxon>
        <taxon>Pseudomonadota</taxon>
        <taxon>Alphaproteobacteria</taxon>
        <taxon>Rhodospirillales</taxon>
        <taxon>Dongiaceae</taxon>
        <taxon>Dongia</taxon>
    </lineage>
</organism>
<feature type="binding site" evidence="11">
    <location>
        <position position="168"/>
    </location>
    <ligand>
        <name>FMN</name>
        <dbReference type="ChEBI" id="CHEBI:58210"/>
    </ligand>
</feature>
<evidence type="ECO:0000256" key="5">
    <source>
        <dbReference type="ARBA" id="ARBA00022630"/>
    </source>
</evidence>
<dbReference type="InterPro" id="IPR005720">
    <property type="entry name" value="Dihydroorotate_DH_cat"/>
</dbReference>
<keyword evidence="5 11" id="KW-0285">Flavoprotein</keyword>
<feature type="binding site" evidence="11">
    <location>
        <begin position="108"/>
        <end position="112"/>
    </location>
    <ligand>
        <name>substrate</name>
    </ligand>
</feature>
<evidence type="ECO:0000256" key="1">
    <source>
        <dbReference type="ARBA" id="ARBA00003125"/>
    </source>
</evidence>
<dbReference type="PROSITE" id="PS00911">
    <property type="entry name" value="DHODEHASE_1"/>
    <property type="match status" value="1"/>
</dbReference>
<dbReference type="InterPro" id="IPR050074">
    <property type="entry name" value="DHO_dehydrogenase"/>
</dbReference>
<dbReference type="NCBIfam" id="NF003652">
    <property type="entry name" value="PRK05286.2-5"/>
    <property type="match status" value="1"/>
</dbReference>
<feature type="binding site" evidence="11">
    <location>
        <position position="237"/>
    </location>
    <ligand>
        <name>FMN</name>
        <dbReference type="ChEBI" id="CHEBI:58210"/>
    </ligand>
</feature>
<dbReference type="NCBIfam" id="TIGR01036">
    <property type="entry name" value="pyrD_sub2"/>
    <property type="match status" value="1"/>
</dbReference>
<feature type="binding site" evidence="11">
    <location>
        <position position="209"/>
    </location>
    <ligand>
        <name>FMN</name>
        <dbReference type="ChEBI" id="CHEBI:58210"/>
    </ligand>
</feature>
<proteinExistence type="inferred from homology"/>
<dbReference type="EC" id="1.3.5.2" evidence="11"/>
<dbReference type="InterPro" id="IPR012135">
    <property type="entry name" value="Dihydroorotate_DH_1_2"/>
</dbReference>
<comment type="cofactor">
    <cofactor evidence="11">
        <name>FMN</name>
        <dbReference type="ChEBI" id="CHEBI:58210"/>
    </cofactor>
    <text evidence="11">Binds 1 FMN per subunit.</text>
</comment>
<evidence type="ECO:0000313" key="13">
    <source>
        <dbReference type="EMBL" id="MDQ7248471.1"/>
    </source>
</evidence>
<dbReference type="PIRSF" id="PIRSF000164">
    <property type="entry name" value="DHO_oxidase"/>
    <property type="match status" value="1"/>
</dbReference>
<evidence type="ECO:0000256" key="10">
    <source>
        <dbReference type="ARBA" id="ARBA00048639"/>
    </source>
</evidence>
<comment type="caution">
    <text evidence="13">The sequence shown here is derived from an EMBL/GenBank/DDBJ whole genome shotgun (WGS) entry which is preliminary data.</text>
</comment>
<keyword evidence="7 11" id="KW-0665">Pyrimidine biosynthesis</keyword>
<comment type="function">
    <text evidence="1 11">Catalyzes the conversion of dihydroorotate to orotate with quinone as electron acceptor.</text>
</comment>
<dbReference type="EMBL" id="JAUYVI010000004">
    <property type="protein sequence ID" value="MDQ7248471.1"/>
    <property type="molecule type" value="Genomic_DNA"/>
</dbReference>
<dbReference type="HAMAP" id="MF_00225">
    <property type="entry name" value="DHO_dh_type2"/>
    <property type="match status" value="1"/>
</dbReference>
<dbReference type="Pfam" id="PF01180">
    <property type="entry name" value="DHO_dh"/>
    <property type="match status" value="1"/>
</dbReference>
<comment type="catalytic activity">
    <reaction evidence="10 11">
        <text>(S)-dihydroorotate + a quinone = orotate + a quinol</text>
        <dbReference type="Rhea" id="RHEA:30187"/>
        <dbReference type="ChEBI" id="CHEBI:24646"/>
        <dbReference type="ChEBI" id="CHEBI:30839"/>
        <dbReference type="ChEBI" id="CHEBI:30864"/>
        <dbReference type="ChEBI" id="CHEBI:132124"/>
        <dbReference type="EC" id="1.3.5.2"/>
    </reaction>
</comment>
<comment type="similarity">
    <text evidence="4 11">Belongs to the dihydroorotate dehydrogenase family. Type 2 subfamily.</text>
</comment>
<dbReference type="InterPro" id="IPR001295">
    <property type="entry name" value="Dihydroorotate_DH_CS"/>
</dbReference>
<evidence type="ECO:0000313" key="14">
    <source>
        <dbReference type="Proteomes" id="UP001230156"/>
    </source>
</evidence>
<comment type="subunit">
    <text evidence="11">Monomer.</text>
</comment>
<dbReference type="Proteomes" id="UP001230156">
    <property type="component" value="Unassembled WGS sequence"/>
</dbReference>
<comment type="pathway">
    <text evidence="3 11">Pyrimidine metabolism; UMP biosynthesis via de novo pathway; orotate from (S)-dihydroorotate (quinone route): step 1/1.</text>
</comment>
<evidence type="ECO:0000256" key="2">
    <source>
        <dbReference type="ARBA" id="ARBA00004370"/>
    </source>
</evidence>
<dbReference type="PROSITE" id="PS00912">
    <property type="entry name" value="DHODEHASE_2"/>
    <property type="match status" value="1"/>
</dbReference>
<name>A0ABU0YN89_9PROT</name>
<feature type="binding site" evidence="11">
    <location>
        <position position="173"/>
    </location>
    <ligand>
        <name>substrate</name>
    </ligand>
</feature>
<evidence type="ECO:0000256" key="11">
    <source>
        <dbReference type="HAMAP-Rule" id="MF_00225"/>
    </source>
</evidence>
<evidence type="ECO:0000256" key="3">
    <source>
        <dbReference type="ARBA" id="ARBA00005161"/>
    </source>
</evidence>